<keyword evidence="1" id="KW-1133">Transmembrane helix</keyword>
<sequence>MTKKYAYRFYDVKIMRKKIYLVMRTYLFSDIKSSQACDASCRTWLYLYALGANIFFTTFVNAIFVIRIHALYRRSLKVIFVAFTLFKFKDALREQIMVAKQYLVGPSLKTTLSACLIFCTAAIAISFISTILVVNGNPALARSAVPWLIAVYSLAGSHLILDVRKAGLRNPEVTQLTIDVSGSLEFKREIASGQRSSFSTAEHYRALSGTTCNVII</sequence>
<keyword evidence="3" id="KW-1185">Reference proteome</keyword>
<dbReference type="AlphaFoldDB" id="A0A9P6JI08"/>
<organism evidence="2 3">
    <name type="scientific">Crepidotus variabilis</name>
    <dbReference type="NCBI Taxonomy" id="179855"/>
    <lineage>
        <taxon>Eukaryota</taxon>
        <taxon>Fungi</taxon>
        <taxon>Dikarya</taxon>
        <taxon>Basidiomycota</taxon>
        <taxon>Agaricomycotina</taxon>
        <taxon>Agaricomycetes</taxon>
        <taxon>Agaricomycetidae</taxon>
        <taxon>Agaricales</taxon>
        <taxon>Agaricineae</taxon>
        <taxon>Crepidotaceae</taxon>
        <taxon>Crepidotus</taxon>
    </lineage>
</organism>
<evidence type="ECO:0000256" key="1">
    <source>
        <dbReference type="SAM" id="Phobius"/>
    </source>
</evidence>
<proteinExistence type="predicted"/>
<keyword evidence="1" id="KW-0472">Membrane</keyword>
<dbReference type="OrthoDB" id="2961245at2759"/>
<feature type="transmembrane region" description="Helical" evidence="1">
    <location>
        <begin position="144"/>
        <end position="161"/>
    </location>
</feature>
<protein>
    <submittedName>
        <fullName evidence="2">Uncharacterized protein</fullName>
    </submittedName>
</protein>
<gene>
    <name evidence="2" type="ORF">CPB83DRAFT_840913</name>
</gene>
<evidence type="ECO:0000313" key="3">
    <source>
        <dbReference type="Proteomes" id="UP000807306"/>
    </source>
</evidence>
<keyword evidence="1" id="KW-0812">Transmembrane</keyword>
<reference evidence="2" key="1">
    <citation type="submission" date="2020-11" db="EMBL/GenBank/DDBJ databases">
        <authorList>
            <consortium name="DOE Joint Genome Institute"/>
            <person name="Ahrendt S."/>
            <person name="Riley R."/>
            <person name="Andreopoulos W."/>
            <person name="Labutti K."/>
            <person name="Pangilinan J."/>
            <person name="Ruiz-Duenas F.J."/>
            <person name="Barrasa J.M."/>
            <person name="Sanchez-Garcia M."/>
            <person name="Camarero S."/>
            <person name="Miyauchi S."/>
            <person name="Serrano A."/>
            <person name="Linde D."/>
            <person name="Babiker R."/>
            <person name="Drula E."/>
            <person name="Ayuso-Fernandez I."/>
            <person name="Pacheco R."/>
            <person name="Padilla G."/>
            <person name="Ferreira P."/>
            <person name="Barriuso J."/>
            <person name="Kellner H."/>
            <person name="Castanera R."/>
            <person name="Alfaro M."/>
            <person name="Ramirez L."/>
            <person name="Pisabarro A.G."/>
            <person name="Kuo A."/>
            <person name="Tritt A."/>
            <person name="Lipzen A."/>
            <person name="He G."/>
            <person name="Yan M."/>
            <person name="Ng V."/>
            <person name="Cullen D."/>
            <person name="Martin F."/>
            <person name="Rosso M.-N."/>
            <person name="Henrissat B."/>
            <person name="Hibbett D."/>
            <person name="Martinez A.T."/>
            <person name="Grigoriev I.V."/>
        </authorList>
    </citation>
    <scope>NUCLEOTIDE SEQUENCE</scope>
    <source>
        <strain evidence="2">CBS 506.95</strain>
    </source>
</reference>
<dbReference type="EMBL" id="MU157977">
    <property type="protein sequence ID" value="KAF9521882.1"/>
    <property type="molecule type" value="Genomic_DNA"/>
</dbReference>
<dbReference type="Proteomes" id="UP000807306">
    <property type="component" value="Unassembled WGS sequence"/>
</dbReference>
<feature type="transmembrane region" description="Helical" evidence="1">
    <location>
        <begin position="46"/>
        <end position="66"/>
    </location>
</feature>
<feature type="transmembrane region" description="Helical" evidence="1">
    <location>
        <begin position="110"/>
        <end position="132"/>
    </location>
</feature>
<accession>A0A9P6JI08</accession>
<comment type="caution">
    <text evidence="2">The sequence shown here is derived from an EMBL/GenBank/DDBJ whole genome shotgun (WGS) entry which is preliminary data.</text>
</comment>
<evidence type="ECO:0000313" key="2">
    <source>
        <dbReference type="EMBL" id="KAF9521882.1"/>
    </source>
</evidence>
<name>A0A9P6JI08_9AGAR</name>